<dbReference type="Pfam" id="PF02517">
    <property type="entry name" value="Rce1-like"/>
    <property type="match status" value="1"/>
</dbReference>
<feature type="transmembrane region" description="Helical" evidence="1">
    <location>
        <begin position="159"/>
        <end position="181"/>
    </location>
</feature>
<comment type="caution">
    <text evidence="3">The sequence shown here is derived from an EMBL/GenBank/DDBJ whole genome shotgun (WGS) entry which is preliminary data.</text>
</comment>
<keyword evidence="1" id="KW-0812">Transmembrane</keyword>
<feature type="transmembrane region" description="Helical" evidence="1">
    <location>
        <begin position="85"/>
        <end position="107"/>
    </location>
</feature>
<evidence type="ECO:0000313" key="4">
    <source>
        <dbReference type="Proteomes" id="UP000652427"/>
    </source>
</evidence>
<feature type="transmembrane region" description="Helical" evidence="1">
    <location>
        <begin position="187"/>
        <end position="209"/>
    </location>
</feature>
<name>A0ABX2N656_9SPHN</name>
<dbReference type="GO" id="GO:0008237">
    <property type="term" value="F:metallopeptidase activity"/>
    <property type="evidence" value="ECO:0007669"/>
    <property type="project" value="UniProtKB-KW"/>
</dbReference>
<feature type="domain" description="CAAX prenyl protease 2/Lysostaphin resistance protein A-like" evidence="2">
    <location>
        <begin position="131"/>
        <end position="226"/>
    </location>
</feature>
<dbReference type="EMBL" id="JABWMH010000005">
    <property type="protein sequence ID" value="NVD29210.1"/>
    <property type="molecule type" value="Genomic_DNA"/>
</dbReference>
<dbReference type="Proteomes" id="UP000652427">
    <property type="component" value="Unassembled WGS sequence"/>
</dbReference>
<keyword evidence="1" id="KW-0472">Membrane</keyword>
<dbReference type="InterPro" id="IPR003675">
    <property type="entry name" value="Rce1/LyrA-like_dom"/>
</dbReference>
<evidence type="ECO:0000256" key="1">
    <source>
        <dbReference type="SAM" id="Phobius"/>
    </source>
</evidence>
<reference evidence="3 4" key="1">
    <citation type="submission" date="2020-06" db="EMBL/GenBank/DDBJ databases">
        <authorList>
            <person name="Kim S.-J."/>
            <person name="Park S.-J."/>
        </authorList>
    </citation>
    <scope>NUCLEOTIDE SEQUENCE [LARGE SCALE GENOMIC DNA]</scope>
    <source>
        <strain evidence="3 4">SW-151</strain>
    </source>
</reference>
<proteinExistence type="predicted"/>
<evidence type="ECO:0000313" key="3">
    <source>
        <dbReference type="EMBL" id="NVD29210.1"/>
    </source>
</evidence>
<feature type="transmembrane region" description="Helical" evidence="1">
    <location>
        <begin position="45"/>
        <end position="64"/>
    </location>
</feature>
<keyword evidence="3" id="KW-0378">Hydrolase</keyword>
<feature type="transmembrane region" description="Helical" evidence="1">
    <location>
        <begin position="21"/>
        <end position="39"/>
    </location>
</feature>
<sequence>MSGISESDGTPTKQAGRFDPGALLDLLIILAVLVIVKQSVLPYSYLYAGPASTVSAMIIGTILLRRRGLGWKDLGFRWPENWWRTVGLTLVSMIAFIAATQIMQLFADAFFEDVGASGRFDHIEGNLAAYIGIMLLVWTHGSFFEELLFRAFVIDRTSVAFGGGIKADLAAALFSSIFFGYRHYYYQGMHGALITGAGGFAFALMYLWFGRKNIMPLIFAHGIFNSLGQTFRFLAIED</sequence>
<gene>
    <name evidence="3" type="ORF">HUO14_15025</name>
</gene>
<keyword evidence="1" id="KW-1133">Transmembrane helix</keyword>
<keyword evidence="4" id="KW-1185">Reference proteome</keyword>
<accession>A0ABX2N656</accession>
<protein>
    <submittedName>
        <fullName evidence="3">CPBP family intramembrane metalloprotease</fullName>
    </submittedName>
</protein>
<evidence type="ECO:0000259" key="2">
    <source>
        <dbReference type="Pfam" id="PF02517"/>
    </source>
</evidence>
<keyword evidence="3" id="KW-0645">Protease</keyword>
<organism evidence="3 4">
    <name type="scientific">Parasphingorhabdus flavimaris</name>
    <dbReference type="NCBI Taxonomy" id="266812"/>
    <lineage>
        <taxon>Bacteria</taxon>
        <taxon>Pseudomonadati</taxon>
        <taxon>Pseudomonadota</taxon>
        <taxon>Alphaproteobacteria</taxon>
        <taxon>Sphingomonadales</taxon>
        <taxon>Sphingomonadaceae</taxon>
        <taxon>Parasphingorhabdus</taxon>
    </lineage>
</organism>
<dbReference type="RefSeq" id="WP_176280663.1">
    <property type="nucleotide sequence ID" value="NZ_JABWMH010000005.1"/>
</dbReference>
<keyword evidence="3" id="KW-0482">Metalloprotease</keyword>
<feature type="transmembrane region" description="Helical" evidence="1">
    <location>
        <begin position="127"/>
        <end position="147"/>
    </location>
</feature>